<gene>
    <name evidence="1" type="ORF">G2W53_016186</name>
</gene>
<dbReference type="AlphaFoldDB" id="A0A834WX07"/>
<accession>A0A834WX07</accession>
<keyword evidence="2" id="KW-1185">Reference proteome</keyword>
<dbReference type="Proteomes" id="UP000634136">
    <property type="component" value="Unassembled WGS sequence"/>
</dbReference>
<comment type="caution">
    <text evidence="1">The sequence shown here is derived from an EMBL/GenBank/DDBJ whole genome shotgun (WGS) entry which is preliminary data.</text>
</comment>
<evidence type="ECO:0000313" key="2">
    <source>
        <dbReference type="Proteomes" id="UP000634136"/>
    </source>
</evidence>
<dbReference type="EMBL" id="JAAIUW010000005">
    <property type="protein sequence ID" value="KAF7833853.1"/>
    <property type="molecule type" value="Genomic_DNA"/>
</dbReference>
<evidence type="ECO:0000313" key="1">
    <source>
        <dbReference type="EMBL" id="KAF7833853.1"/>
    </source>
</evidence>
<name>A0A834WX07_9FABA</name>
<reference evidence="1" key="1">
    <citation type="submission" date="2020-09" db="EMBL/GenBank/DDBJ databases">
        <title>Genome-Enabled Discovery of Anthraquinone Biosynthesis in Senna tora.</title>
        <authorList>
            <person name="Kang S.-H."/>
            <person name="Pandey R.P."/>
            <person name="Lee C.-M."/>
            <person name="Sim J.-S."/>
            <person name="Jeong J.-T."/>
            <person name="Choi B.-S."/>
            <person name="Jung M."/>
            <person name="Ginzburg D."/>
            <person name="Zhao K."/>
            <person name="Won S.Y."/>
            <person name="Oh T.-J."/>
            <person name="Yu Y."/>
            <person name="Kim N.-H."/>
            <person name="Lee O.R."/>
            <person name="Lee T.-H."/>
            <person name="Bashyal P."/>
            <person name="Kim T.-S."/>
            <person name="Lee W.-H."/>
            <person name="Kawkins C."/>
            <person name="Kim C.-K."/>
            <person name="Kim J.S."/>
            <person name="Ahn B.O."/>
            <person name="Rhee S.Y."/>
            <person name="Sohng J.K."/>
        </authorList>
    </citation>
    <scope>NUCLEOTIDE SEQUENCE</scope>
    <source>
        <tissue evidence="1">Leaf</tissue>
    </source>
</reference>
<protein>
    <submittedName>
        <fullName evidence="1">Uncharacterized protein</fullName>
    </submittedName>
</protein>
<organism evidence="1 2">
    <name type="scientific">Senna tora</name>
    <dbReference type="NCBI Taxonomy" id="362788"/>
    <lineage>
        <taxon>Eukaryota</taxon>
        <taxon>Viridiplantae</taxon>
        <taxon>Streptophyta</taxon>
        <taxon>Embryophyta</taxon>
        <taxon>Tracheophyta</taxon>
        <taxon>Spermatophyta</taxon>
        <taxon>Magnoliopsida</taxon>
        <taxon>eudicotyledons</taxon>
        <taxon>Gunneridae</taxon>
        <taxon>Pentapetalae</taxon>
        <taxon>rosids</taxon>
        <taxon>fabids</taxon>
        <taxon>Fabales</taxon>
        <taxon>Fabaceae</taxon>
        <taxon>Caesalpinioideae</taxon>
        <taxon>Cassia clade</taxon>
        <taxon>Senna</taxon>
    </lineage>
</organism>
<proteinExistence type="predicted"/>
<sequence>MVEGKSRDDYAMVVDRKMDGIFDRERQSSDL</sequence>